<feature type="signal peptide" evidence="1">
    <location>
        <begin position="1"/>
        <end position="22"/>
    </location>
</feature>
<comment type="caution">
    <text evidence="2">The sequence shown here is derived from an EMBL/GenBank/DDBJ whole genome shotgun (WGS) entry which is preliminary data.</text>
</comment>
<dbReference type="EMBL" id="PGOL01001069">
    <property type="protein sequence ID" value="PKI61172.1"/>
    <property type="molecule type" value="Genomic_DNA"/>
</dbReference>
<protein>
    <submittedName>
        <fullName evidence="2">Uncharacterized protein</fullName>
    </submittedName>
</protein>
<evidence type="ECO:0000313" key="3">
    <source>
        <dbReference type="Proteomes" id="UP000233551"/>
    </source>
</evidence>
<sequence>MRSIAGLLIAGLALAAVGIAWAFRSSGDRKTMKAPGRSHRIYRGCIDLGFTGNPFTWRNKRVGLASVKQRLDRAIANNEWRTTFPRAGVFHLPQIRFDHNPILLKLWIESSSKPRPFRSEEAWTRDQSSKIVVWSAWNRAVIGSTAFQLSSKIRMVKKDLRKWNKEELGYCDTNIAGIMEKLEQIQEKQPTPETKEQEERLVADLEENLLRKDLIWSQKLRELWLKDGDRNSKFFHLSTVIRRRSNHIAAIKDDNGEWIQDHDGIGNYFLRNFQYLFTTSHPSIPDDLEDLIGSTITESENERLIQIPDDKEILTALTSIPNLKAPSPDGIPSLFYKHYRETVKPLLL</sequence>
<name>A0A2I0JY37_PUNGR</name>
<dbReference type="AlphaFoldDB" id="A0A2I0JY37"/>
<evidence type="ECO:0000313" key="2">
    <source>
        <dbReference type="EMBL" id="PKI61172.1"/>
    </source>
</evidence>
<dbReference type="PANTHER" id="PTHR33710">
    <property type="entry name" value="BNAC02G09200D PROTEIN"/>
    <property type="match status" value="1"/>
</dbReference>
<dbReference type="STRING" id="22663.A0A2I0JY37"/>
<gene>
    <name evidence="2" type="ORF">CRG98_018403</name>
</gene>
<organism evidence="2 3">
    <name type="scientific">Punica granatum</name>
    <name type="common">Pomegranate</name>
    <dbReference type="NCBI Taxonomy" id="22663"/>
    <lineage>
        <taxon>Eukaryota</taxon>
        <taxon>Viridiplantae</taxon>
        <taxon>Streptophyta</taxon>
        <taxon>Embryophyta</taxon>
        <taxon>Tracheophyta</taxon>
        <taxon>Spermatophyta</taxon>
        <taxon>Magnoliopsida</taxon>
        <taxon>eudicotyledons</taxon>
        <taxon>Gunneridae</taxon>
        <taxon>Pentapetalae</taxon>
        <taxon>rosids</taxon>
        <taxon>malvids</taxon>
        <taxon>Myrtales</taxon>
        <taxon>Lythraceae</taxon>
        <taxon>Punica</taxon>
    </lineage>
</organism>
<dbReference type="PANTHER" id="PTHR33710:SF77">
    <property type="entry name" value="DNASE I-LIKE SUPERFAMILY PROTEIN"/>
    <property type="match status" value="1"/>
</dbReference>
<keyword evidence="1" id="KW-0732">Signal</keyword>
<feature type="chain" id="PRO_5014138991" evidence="1">
    <location>
        <begin position="23"/>
        <end position="348"/>
    </location>
</feature>
<keyword evidence="3" id="KW-1185">Reference proteome</keyword>
<reference evidence="2 3" key="1">
    <citation type="submission" date="2017-11" db="EMBL/GenBank/DDBJ databases">
        <title>De-novo sequencing of pomegranate (Punica granatum L.) genome.</title>
        <authorList>
            <person name="Akparov Z."/>
            <person name="Amiraslanov A."/>
            <person name="Hajiyeva S."/>
            <person name="Abbasov M."/>
            <person name="Kaur K."/>
            <person name="Hamwieh A."/>
            <person name="Solovyev V."/>
            <person name="Salamov A."/>
            <person name="Braich B."/>
            <person name="Kosarev P."/>
            <person name="Mahmoud A."/>
            <person name="Hajiyev E."/>
            <person name="Babayeva S."/>
            <person name="Izzatullayeva V."/>
            <person name="Mammadov A."/>
            <person name="Mammadov A."/>
            <person name="Sharifova S."/>
            <person name="Ojaghi J."/>
            <person name="Eynullazada K."/>
            <person name="Bayramov B."/>
            <person name="Abdulazimova A."/>
            <person name="Shahmuradov I."/>
        </authorList>
    </citation>
    <scope>NUCLEOTIDE SEQUENCE [LARGE SCALE GENOMIC DNA]</scope>
    <source>
        <strain evidence="3">cv. AG2017</strain>
        <tissue evidence="2">Leaf</tissue>
    </source>
</reference>
<dbReference type="InterPro" id="IPR036691">
    <property type="entry name" value="Endo/exonu/phosph_ase_sf"/>
</dbReference>
<dbReference type="Proteomes" id="UP000233551">
    <property type="component" value="Unassembled WGS sequence"/>
</dbReference>
<proteinExistence type="predicted"/>
<dbReference type="SUPFAM" id="SSF56219">
    <property type="entry name" value="DNase I-like"/>
    <property type="match status" value="1"/>
</dbReference>
<evidence type="ECO:0000256" key="1">
    <source>
        <dbReference type="SAM" id="SignalP"/>
    </source>
</evidence>
<accession>A0A2I0JY37</accession>